<protein>
    <submittedName>
        <fullName evidence="1">Uncharacterized protein</fullName>
    </submittedName>
</protein>
<gene>
    <name evidence="1" type="ORF">EDD40_0149</name>
</gene>
<accession>A0A3N1GXF3</accession>
<proteinExistence type="predicted"/>
<evidence type="ECO:0000313" key="2">
    <source>
        <dbReference type="Proteomes" id="UP000268727"/>
    </source>
</evidence>
<name>A0A3N1GXF3_9PSEU</name>
<dbReference type="RefSeq" id="WP_170184889.1">
    <property type="nucleotide sequence ID" value="NZ_RJKM01000001.1"/>
</dbReference>
<sequence length="77" mass="8094">MTDAEALRRIATTKVAEALGVGVDEVSGTERLTSLERAWLATELAPVVGATVDETLRAVSAESVDAICANLDRLARP</sequence>
<reference evidence="1 2" key="1">
    <citation type="submission" date="2018-11" db="EMBL/GenBank/DDBJ databases">
        <title>Sequencing the genomes of 1000 actinobacteria strains.</title>
        <authorList>
            <person name="Klenk H.-P."/>
        </authorList>
    </citation>
    <scope>NUCLEOTIDE SEQUENCE [LARGE SCALE GENOMIC DNA]</scope>
    <source>
        <strain evidence="1 2">DSM 44231</strain>
    </source>
</reference>
<evidence type="ECO:0000313" key="1">
    <source>
        <dbReference type="EMBL" id="ROP34940.1"/>
    </source>
</evidence>
<keyword evidence="2" id="KW-1185">Reference proteome</keyword>
<dbReference type="AlphaFoldDB" id="A0A3N1GXF3"/>
<dbReference type="EMBL" id="RJKM01000001">
    <property type="protein sequence ID" value="ROP34940.1"/>
    <property type="molecule type" value="Genomic_DNA"/>
</dbReference>
<dbReference type="Proteomes" id="UP000268727">
    <property type="component" value="Unassembled WGS sequence"/>
</dbReference>
<comment type="caution">
    <text evidence="1">The sequence shown here is derived from an EMBL/GenBank/DDBJ whole genome shotgun (WGS) entry which is preliminary data.</text>
</comment>
<organism evidence="1 2">
    <name type="scientific">Saccharothrix texasensis</name>
    <dbReference type="NCBI Taxonomy" id="103734"/>
    <lineage>
        <taxon>Bacteria</taxon>
        <taxon>Bacillati</taxon>
        <taxon>Actinomycetota</taxon>
        <taxon>Actinomycetes</taxon>
        <taxon>Pseudonocardiales</taxon>
        <taxon>Pseudonocardiaceae</taxon>
        <taxon>Saccharothrix</taxon>
    </lineage>
</organism>